<proteinExistence type="predicted"/>
<dbReference type="GO" id="GO:0000160">
    <property type="term" value="P:phosphorelay signal transduction system"/>
    <property type="evidence" value="ECO:0007669"/>
    <property type="project" value="InterPro"/>
</dbReference>
<feature type="domain" description="HTH luxR-type" evidence="4">
    <location>
        <begin position="145"/>
        <end position="210"/>
    </location>
</feature>
<dbReference type="Proteomes" id="UP000253529">
    <property type="component" value="Unassembled WGS sequence"/>
</dbReference>
<organism evidence="6 7">
    <name type="scientific">Roseiarcus fermentans</name>
    <dbReference type="NCBI Taxonomy" id="1473586"/>
    <lineage>
        <taxon>Bacteria</taxon>
        <taxon>Pseudomonadati</taxon>
        <taxon>Pseudomonadota</taxon>
        <taxon>Alphaproteobacteria</taxon>
        <taxon>Hyphomicrobiales</taxon>
        <taxon>Roseiarcaceae</taxon>
        <taxon>Roseiarcus</taxon>
    </lineage>
</organism>
<dbReference type="InterPro" id="IPR058245">
    <property type="entry name" value="NreC/VraR/RcsB-like_REC"/>
</dbReference>
<dbReference type="InterPro" id="IPR016032">
    <property type="entry name" value="Sig_transdc_resp-reg_C-effctor"/>
</dbReference>
<dbReference type="PROSITE" id="PS50110">
    <property type="entry name" value="RESPONSE_REGULATORY"/>
    <property type="match status" value="1"/>
</dbReference>
<keyword evidence="7" id="KW-1185">Reference proteome</keyword>
<evidence type="ECO:0000259" key="4">
    <source>
        <dbReference type="PROSITE" id="PS50043"/>
    </source>
</evidence>
<dbReference type="GO" id="GO:0003677">
    <property type="term" value="F:DNA binding"/>
    <property type="evidence" value="ECO:0007669"/>
    <property type="project" value="UniProtKB-KW"/>
</dbReference>
<evidence type="ECO:0000313" key="6">
    <source>
        <dbReference type="EMBL" id="RBP16076.1"/>
    </source>
</evidence>
<reference evidence="6 7" key="1">
    <citation type="submission" date="2018-06" db="EMBL/GenBank/DDBJ databases">
        <title>Genomic Encyclopedia of Type Strains, Phase IV (KMG-IV): sequencing the most valuable type-strain genomes for metagenomic binning, comparative biology and taxonomic classification.</title>
        <authorList>
            <person name="Goeker M."/>
        </authorList>
    </citation>
    <scope>NUCLEOTIDE SEQUENCE [LARGE SCALE GENOMIC DNA]</scope>
    <source>
        <strain evidence="6 7">DSM 24875</strain>
    </source>
</reference>
<dbReference type="PANTHER" id="PTHR45566:SF1">
    <property type="entry name" value="HTH-TYPE TRANSCRIPTIONAL REGULATOR YHJB-RELATED"/>
    <property type="match status" value="1"/>
</dbReference>
<dbReference type="CDD" id="cd06170">
    <property type="entry name" value="LuxR_C_like"/>
    <property type="match status" value="1"/>
</dbReference>
<evidence type="ECO:0000313" key="7">
    <source>
        <dbReference type="Proteomes" id="UP000253529"/>
    </source>
</evidence>
<name>A0A366FPL6_9HYPH</name>
<accession>A0A366FPL6</accession>
<evidence type="ECO:0000259" key="5">
    <source>
        <dbReference type="PROSITE" id="PS50110"/>
    </source>
</evidence>
<keyword evidence="1 3" id="KW-0597">Phosphoprotein</keyword>
<keyword evidence="2" id="KW-0238">DNA-binding</keyword>
<dbReference type="Gene3D" id="3.40.50.2300">
    <property type="match status" value="1"/>
</dbReference>
<sequence length="228" mass="24615">MARFLIVDDHPLFREALSSALRLVEAEADIYEATSIEGALDVLDAHDDFELALLDLSLPGTTGFSGLIRLRTSRPKLPILVVSGHEEPAVVREALSLGIAGYVPKSTSKKRLAEAIAKALAGDVYEPELSHAAAVETRPSEESRILQRLRDLTPQQLAVLELVREGRQNKAIAHALKLAETTVKAHVSEVLRKLGVVSRTQAVIEVAKVDFEAVKKAQKQPAPGAGPT</sequence>
<dbReference type="InterPro" id="IPR036388">
    <property type="entry name" value="WH-like_DNA-bd_sf"/>
</dbReference>
<gene>
    <name evidence="6" type="ORF">DFR50_10638</name>
</gene>
<dbReference type="InterPro" id="IPR001789">
    <property type="entry name" value="Sig_transdc_resp-reg_receiver"/>
</dbReference>
<dbReference type="CDD" id="cd17535">
    <property type="entry name" value="REC_NarL-like"/>
    <property type="match status" value="1"/>
</dbReference>
<evidence type="ECO:0000256" key="2">
    <source>
        <dbReference type="ARBA" id="ARBA00023125"/>
    </source>
</evidence>
<dbReference type="PROSITE" id="PS50043">
    <property type="entry name" value="HTH_LUXR_2"/>
    <property type="match status" value="1"/>
</dbReference>
<feature type="modified residue" description="4-aspartylphosphate" evidence="3">
    <location>
        <position position="55"/>
    </location>
</feature>
<evidence type="ECO:0000256" key="1">
    <source>
        <dbReference type="ARBA" id="ARBA00022553"/>
    </source>
</evidence>
<dbReference type="SUPFAM" id="SSF46894">
    <property type="entry name" value="C-terminal effector domain of the bipartite response regulators"/>
    <property type="match status" value="1"/>
</dbReference>
<dbReference type="InterPro" id="IPR051015">
    <property type="entry name" value="EvgA-like"/>
</dbReference>
<feature type="domain" description="Response regulatory" evidence="5">
    <location>
        <begin position="3"/>
        <end position="120"/>
    </location>
</feature>
<dbReference type="Pfam" id="PF00072">
    <property type="entry name" value="Response_reg"/>
    <property type="match status" value="1"/>
</dbReference>
<dbReference type="InterPro" id="IPR011006">
    <property type="entry name" value="CheY-like_superfamily"/>
</dbReference>
<dbReference type="EMBL" id="QNRK01000006">
    <property type="protein sequence ID" value="RBP16076.1"/>
    <property type="molecule type" value="Genomic_DNA"/>
</dbReference>
<dbReference type="AlphaFoldDB" id="A0A366FPL6"/>
<dbReference type="InterPro" id="IPR000792">
    <property type="entry name" value="Tscrpt_reg_LuxR_C"/>
</dbReference>
<dbReference type="SMART" id="SM00448">
    <property type="entry name" value="REC"/>
    <property type="match status" value="1"/>
</dbReference>
<dbReference type="RefSeq" id="WP_113888412.1">
    <property type="nucleotide sequence ID" value="NZ_QNRK01000006.1"/>
</dbReference>
<dbReference type="Gene3D" id="1.10.10.10">
    <property type="entry name" value="Winged helix-like DNA-binding domain superfamily/Winged helix DNA-binding domain"/>
    <property type="match status" value="1"/>
</dbReference>
<dbReference type="Pfam" id="PF00196">
    <property type="entry name" value="GerE"/>
    <property type="match status" value="1"/>
</dbReference>
<dbReference type="PRINTS" id="PR00038">
    <property type="entry name" value="HTHLUXR"/>
</dbReference>
<dbReference type="SMART" id="SM00421">
    <property type="entry name" value="HTH_LUXR"/>
    <property type="match status" value="1"/>
</dbReference>
<dbReference type="OrthoDB" id="9814495at2"/>
<dbReference type="SUPFAM" id="SSF52172">
    <property type="entry name" value="CheY-like"/>
    <property type="match status" value="1"/>
</dbReference>
<comment type="caution">
    <text evidence="6">The sequence shown here is derived from an EMBL/GenBank/DDBJ whole genome shotgun (WGS) entry which is preliminary data.</text>
</comment>
<dbReference type="GO" id="GO:0006355">
    <property type="term" value="P:regulation of DNA-templated transcription"/>
    <property type="evidence" value="ECO:0007669"/>
    <property type="project" value="InterPro"/>
</dbReference>
<protein>
    <submittedName>
        <fullName evidence="6">LuxR family two component transcriptional regulator</fullName>
    </submittedName>
</protein>
<dbReference type="PANTHER" id="PTHR45566">
    <property type="entry name" value="HTH-TYPE TRANSCRIPTIONAL REGULATOR YHJB-RELATED"/>
    <property type="match status" value="1"/>
</dbReference>
<evidence type="ECO:0000256" key="3">
    <source>
        <dbReference type="PROSITE-ProRule" id="PRU00169"/>
    </source>
</evidence>